<dbReference type="PANTHER" id="PTHR31836:SF28">
    <property type="entry name" value="SRCR DOMAIN-CONTAINING PROTEIN-RELATED"/>
    <property type="match status" value="1"/>
</dbReference>
<evidence type="ECO:0000256" key="1">
    <source>
        <dbReference type="ARBA" id="ARBA00022729"/>
    </source>
</evidence>
<dbReference type="InterPro" id="IPR051477">
    <property type="entry name" value="Expansin_CellWall"/>
</dbReference>
<evidence type="ECO:0000313" key="3">
    <source>
        <dbReference type="EMBL" id="KAK6495928.1"/>
    </source>
</evidence>
<comment type="caution">
    <text evidence="3">The sequence shown here is derived from an EMBL/GenBank/DDBJ whole genome shotgun (WGS) entry which is preliminary data.</text>
</comment>
<name>A0AAV9VSY2_9PEZI</name>
<keyword evidence="1" id="KW-0732">Signal</keyword>
<dbReference type="EMBL" id="JAVHJL010000012">
    <property type="protein sequence ID" value="KAK6495928.1"/>
    <property type="molecule type" value="Genomic_DNA"/>
</dbReference>
<gene>
    <name evidence="3" type="ORF">TWF481_002973</name>
</gene>
<evidence type="ECO:0000313" key="4">
    <source>
        <dbReference type="Proteomes" id="UP001370758"/>
    </source>
</evidence>
<feature type="region of interest" description="Disordered" evidence="2">
    <location>
        <begin position="1"/>
        <end position="45"/>
    </location>
</feature>
<reference evidence="3 4" key="1">
    <citation type="submission" date="2023-08" db="EMBL/GenBank/DDBJ databases">
        <authorList>
            <person name="Palmer J.M."/>
        </authorList>
    </citation>
    <scope>NUCLEOTIDE SEQUENCE [LARGE SCALE GENOMIC DNA]</scope>
    <source>
        <strain evidence="3 4">TWF481</strain>
    </source>
</reference>
<evidence type="ECO:0008006" key="5">
    <source>
        <dbReference type="Google" id="ProtNLM"/>
    </source>
</evidence>
<keyword evidence="4" id="KW-1185">Reference proteome</keyword>
<sequence>MTSGSITSCSTPDPPTAFNSPIAQQEDPTNLTAPTPKLETPAYGPTSIPAQSPVFRVGFFYGEGTFFDCGLGSCGLTNTNDDYIVAMSKLRMAPLDGINPNNNPLCGKKVRVFSDIATEGVVFTVQDKCPGCTGENDLDVCKGPFVKHLGQEKAGRIKIWWQWVSVK</sequence>
<proteinExistence type="predicted"/>
<feature type="compositionally biased region" description="Polar residues" evidence="2">
    <location>
        <begin position="1"/>
        <end position="33"/>
    </location>
</feature>
<dbReference type="Gene3D" id="2.40.40.10">
    <property type="entry name" value="RlpA-like domain"/>
    <property type="match status" value="1"/>
</dbReference>
<dbReference type="AlphaFoldDB" id="A0AAV9VSY2"/>
<evidence type="ECO:0000256" key="2">
    <source>
        <dbReference type="SAM" id="MobiDB-lite"/>
    </source>
</evidence>
<dbReference type="PANTHER" id="PTHR31836">
    <property type="match status" value="1"/>
</dbReference>
<organism evidence="3 4">
    <name type="scientific">Arthrobotrys musiformis</name>
    <dbReference type="NCBI Taxonomy" id="47236"/>
    <lineage>
        <taxon>Eukaryota</taxon>
        <taxon>Fungi</taxon>
        <taxon>Dikarya</taxon>
        <taxon>Ascomycota</taxon>
        <taxon>Pezizomycotina</taxon>
        <taxon>Orbiliomycetes</taxon>
        <taxon>Orbiliales</taxon>
        <taxon>Orbiliaceae</taxon>
        <taxon>Arthrobotrys</taxon>
    </lineage>
</organism>
<dbReference type="InterPro" id="IPR036908">
    <property type="entry name" value="RlpA-like_sf"/>
</dbReference>
<accession>A0AAV9VSY2</accession>
<dbReference type="SUPFAM" id="SSF50685">
    <property type="entry name" value="Barwin-like endoglucanases"/>
    <property type="match status" value="1"/>
</dbReference>
<dbReference type="CDD" id="cd22191">
    <property type="entry name" value="DPBB_RlpA_EXP_N-like"/>
    <property type="match status" value="1"/>
</dbReference>
<protein>
    <recommendedName>
        <fullName evidence="5">RlpA-like protein double-psi beta-barrel domain-containing protein</fullName>
    </recommendedName>
</protein>
<dbReference type="Proteomes" id="UP001370758">
    <property type="component" value="Unassembled WGS sequence"/>
</dbReference>